<feature type="transmembrane region" description="Helical" evidence="8">
    <location>
        <begin position="7"/>
        <end position="27"/>
    </location>
</feature>
<dbReference type="Pfam" id="PF01618">
    <property type="entry name" value="MotA_ExbB"/>
    <property type="match status" value="1"/>
</dbReference>
<feature type="transmembrane region" description="Helical" evidence="8">
    <location>
        <begin position="155"/>
        <end position="176"/>
    </location>
</feature>
<evidence type="ECO:0000256" key="8">
    <source>
        <dbReference type="SAM" id="Phobius"/>
    </source>
</evidence>
<evidence type="ECO:0000256" key="5">
    <source>
        <dbReference type="ARBA" id="ARBA00022692"/>
    </source>
</evidence>
<dbReference type="PANTHER" id="PTHR30433:SF2">
    <property type="entry name" value="MOTILITY PROTEIN A"/>
    <property type="match status" value="1"/>
</dbReference>
<keyword evidence="11" id="KW-1185">Reference proteome</keyword>
<dbReference type="RefSeq" id="WP_129079925.1">
    <property type="nucleotide sequence ID" value="NZ_QOUX01000046.1"/>
</dbReference>
<dbReference type="InterPro" id="IPR047055">
    <property type="entry name" value="MotA-like"/>
</dbReference>
<evidence type="ECO:0000256" key="4">
    <source>
        <dbReference type="ARBA" id="ARBA00022475"/>
    </source>
</evidence>
<protein>
    <submittedName>
        <fullName evidence="10">Flagellar motor protein MotP</fullName>
    </submittedName>
</protein>
<dbReference type="NCBIfam" id="NF005383">
    <property type="entry name" value="PRK06926.1"/>
    <property type="match status" value="1"/>
</dbReference>
<dbReference type="GO" id="GO:0071978">
    <property type="term" value="P:bacterial-type flagellum-dependent swarming motility"/>
    <property type="evidence" value="ECO:0007669"/>
    <property type="project" value="InterPro"/>
</dbReference>
<keyword evidence="5 8" id="KW-0812">Transmembrane</keyword>
<accession>A0A4Q0VR18</accession>
<organism evidence="10 11">
    <name type="scientific">Anaerobacillus alkaliphilus</name>
    <dbReference type="NCBI Taxonomy" id="1548597"/>
    <lineage>
        <taxon>Bacteria</taxon>
        <taxon>Bacillati</taxon>
        <taxon>Bacillota</taxon>
        <taxon>Bacilli</taxon>
        <taxon>Bacillales</taxon>
        <taxon>Bacillaceae</taxon>
        <taxon>Anaerobacillus</taxon>
    </lineage>
</organism>
<keyword evidence="6 8" id="KW-1133">Transmembrane helix</keyword>
<keyword evidence="10" id="KW-0966">Cell projection</keyword>
<dbReference type="GO" id="GO:0006935">
    <property type="term" value="P:chemotaxis"/>
    <property type="evidence" value="ECO:0007669"/>
    <property type="project" value="InterPro"/>
</dbReference>
<proteinExistence type="inferred from homology"/>
<keyword evidence="7 8" id="KW-0472">Membrane</keyword>
<name>A0A4Q0VR18_9BACI</name>
<feature type="domain" description="MotA/TolQ/ExbB proton channel" evidence="9">
    <location>
        <begin position="107"/>
        <end position="221"/>
    </location>
</feature>
<evidence type="ECO:0000313" key="11">
    <source>
        <dbReference type="Proteomes" id="UP000290649"/>
    </source>
</evidence>
<comment type="similarity">
    <text evidence="2">Belongs to the MotA family.</text>
</comment>
<reference evidence="10 11" key="1">
    <citation type="journal article" date="2019" name="Int. J. Syst. Evol. Microbiol.">
        <title>Anaerobacillus alkaliphilus sp. nov., a novel alkaliphilic and moderately halophilic bacterium.</title>
        <authorList>
            <person name="Borsodi A.K."/>
            <person name="Aszalos J.M."/>
            <person name="Bihari P."/>
            <person name="Nagy I."/>
            <person name="Schumann P."/>
            <person name="Sproer C."/>
            <person name="Kovacs A.L."/>
            <person name="Boka K."/>
            <person name="Dobosy P."/>
            <person name="Ovari M."/>
            <person name="Szili-Kovacs T."/>
            <person name="Toth E."/>
        </authorList>
    </citation>
    <scope>NUCLEOTIDE SEQUENCE [LARGE SCALE GENOMIC DNA]</scope>
    <source>
        <strain evidence="10 11">B16-10</strain>
    </source>
</reference>
<evidence type="ECO:0000259" key="9">
    <source>
        <dbReference type="Pfam" id="PF01618"/>
    </source>
</evidence>
<evidence type="ECO:0000256" key="7">
    <source>
        <dbReference type="ARBA" id="ARBA00023136"/>
    </source>
</evidence>
<dbReference type="EMBL" id="QOUX01000046">
    <property type="protein sequence ID" value="RXI98571.1"/>
    <property type="molecule type" value="Genomic_DNA"/>
</dbReference>
<keyword evidence="4" id="KW-1003">Cell membrane</keyword>
<dbReference type="PANTHER" id="PTHR30433">
    <property type="entry name" value="CHEMOTAXIS PROTEIN MOTA"/>
    <property type="match status" value="1"/>
</dbReference>
<keyword evidence="10" id="KW-0969">Cilium</keyword>
<sequence length="271" mass="29727">MKRFDMLTPIGIFLGLTMVMFAIYSTSRSFGGVIYFVQLSSIFVVFGGLIAALLINFSMKEIKLVPKVFKEAFNEDRQDLTTLINTFVELSTKARREGLLALETTLEEVEDPFIKKGVLLAVDGIEPEIIKDIMMAEVVAMEERHRKGRAIIEKCGEYAPAWGMIGTLVGLVLMLQNLNDPSTLGPNMAIALLTTLYGSLLANLVFIPMASKLGNKTDEEVFVKQIIVEGVIGVQSGQNPKILEEKLSAFLPETSKNKFEVEGEGAAVDGA</sequence>
<evidence type="ECO:0000256" key="3">
    <source>
        <dbReference type="ARBA" id="ARBA00022448"/>
    </source>
</evidence>
<dbReference type="GO" id="GO:0005886">
    <property type="term" value="C:plasma membrane"/>
    <property type="evidence" value="ECO:0007669"/>
    <property type="project" value="UniProtKB-SubCell"/>
</dbReference>
<evidence type="ECO:0000256" key="1">
    <source>
        <dbReference type="ARBA" id="ARBA00004651"/>
    </source>
</evidence>
<gene>
    <name evidence="10" type="primary">motP</name>
    <name evidence="10" type="ORF">DS745_19845</name>
</gene>
<evidence type="ECO:0000313" key="10">
    <source>
        <dbReference type="EMBL" id="RXI98571.1"/>
    </source>
</evidence>
<comment type="caution">
    <text evidence="10">The sequence shown here is derived from an EMBL/GenBank/DDBJ whole genome shotgun (WGS) entry which is preliminary data.</text>
</comment>
<dbReference type="AlphaFoldDB" id="A0A4Q0VR18"/>
<dbReference type="PROSITE" id="PS01307">
    <property type="entry name" value="MOTA"/>
    <property type="match status" value="1"/>
</dbReference>
<evidence type="ECO:0000256" key="6">
    <source>
        <dbReference type="ARBA" id="ARBA00022989"/>
    </source>
</evidence>
<dbReference type="Proteomes" id="UP000290649">
    <property type="component" value="Unassembled WGS sequence"/>
</dbReference>
<comment type="subcellular location">
    <subcellularLocation>
        <location evidence="1">Cell membrane</location>
        <topology evidence="1">Multi-pass membrane protein</topology>
    </subcellularLocation>
</comment>
<keyword evidence="10" id="KW-0282">Flagellum</keyword>
<dbReference type="InterPro" id="IPR000540">
    <property type="entry name" value="Flag_MotA_CS"/>
</dbReference>
<feature type="transmembrane region" description="Helical" evidence="8">
    <location>
        <begin position="33"/>
        <end position="57"/>
    </location>
</feature>
<evidence type="ECO:0000256" key="2">
    <source>
        <dbReference type="ARBA" id="ARBA00008038"/>
    </source>
</evidence>
<keyword evidence="3" id="KW-0813">Transport</keyword>
<dbReference type="InterPro" id="IPR002898">
    <property type="entry name" value="MotA_ExbB_proton_chnl"/>
</dbReference>
<dbReference type="OrthoDB" id="9806929at2"/>
<feature type="transmembrane region" description="Helical" evidence="8">
    <location>
        <begin position="188"/>
        <end position="207"/>
    </location>
</feature>